<evidence type="ECO:0000256" key="7">
    <source>
        <dbReference type="SAM" id="Phobius"/>
    </source>
</evidence>
<dbReference type="GO" id="GO:0022857">
    <property type="term" value="F:transmembrane transporter activity"/>
    <property type="evidence" value="ECO:0007669"/>
    <property type="project" value="TreeGrafter"/>
</dbReference>
<comment type="similarity">
    <text evidence="6">Belongs to the ABC-4 integral membrane protein family.</text>
</comment>
<gene>
    <name evidence="9" type="ORF">IAB26_03405</name>
</gene>
<accession>A0A9D0ZTQ4</accession>
<reference evidence="9" key="1">
    <citation type="submission" date="2020-10" db="EMBL/GenBank/DDBJ databases">
        <authorList>
            <person name="Gilroy R."/>
        </authorList>
    </citation>
    <scope>NUCLEOTIDE SEQUENCE</scope>
    <source>
        <strain evidence="9">ChiSjej3B21-11622</strain>
    </source>
</reference>
<dbReference type="Proteomes" id="UP000886886">
    <property type="component" value="Unassembled WGS sequence"/>
</dbReference>
<organism evidence="9 10">
    <name type="scientific">Candidatus Limivivens merdigallinarum</name>
    <dbReference type="NCBI Taxonomy" id="2840859"/>
    <lineage>
        <taxon>Bacteria</taxon>
        <taxon>Bacillati</taxon>
        <taxon>Bacillota</taxon>
        <taxon>Clostridia</taxon>
        <taxon>Lachnospirales</taxon>
        <taxon>Lachnospiraceae</taxon>
        <taxon>Lachnospiraceae incertae sedis</taxon>
        <taxon>Candidatus Limivivens</taxon>
    </lineage>
</organism>
<dbReference type="PANTHER" id="PTHR30572:SF4">
    <property type="entry name" value="ABC TRANSPORTER PERMEASE YTRF"/>
    <property type="match status" value="1"/>
</dbReference>
<feature type="transmembrane region" description="Helical" evidence="7">
    <location>
        <begin position="313"/>
        <end position="332"/>
    </location>
</feature>
<feature type="transmembrane region" description="Helical" evidence="7">
    <location>
        <begin position="352"/>
        <end position="372"/>
    </location>
</feature>
<keyword evidence="2" id="KW-1003">Cell membrane</keyword>
<dbReference type="InterPro" id="IPR050250">
    <property type="entry name" value="Macrolide_Exporter_MacB"/>
</dbReference>
<protein>
    <submittedName>
        <fullName evidence="9">ABC transporter permease</fullName>
    </submittedName>
</protein>
<reference evidence="9" key="2">
    <citation type="journal article" date="2021" name="PeerJ">
        <title>Extensive microbial diversity within the chicken gut microbiome revealed by metagenomics and culture.</title>
        <authorList>
            <person name="Gilroy R."/>
            <person name="Ravi A."/>
            <person name="Getino M."/>
            <person name="Pursley I."/>
            <person name="Horton D.L."/>
            <person name="Alikhan N.F."/>
            <person name="Baker D."/>
            <person name="Gharbi K."/>
            <person name="Hall N."/>
            <person name="Watson M."/>
            <person name="Adriaenssens E.M."/>
            <person name="Foster-Nyarko E."/>
            <person name="Jarju S."/>
            <person name="Secka A."/>
            <person name="Antonio M."/>
            <person name="Oren A."/>
            <person name="Chaudhuri R.R."/>
            <person name="La Ragione R."/>
            <person name="Hildebrand F."/>
            <person name="Pallen M.J."/>
        </authorList>
    </citation>
    <scope>NUCLEOTIDE SEQUENCE</scope>
    <source>
        <strain evidence="9">ChiSjej3B21-11622</strain>
    </source>
</reference>
<evidence type="ECO:0000313" key="10">
    <source>
        <dbReference type="Proteomes" id="UP000886886"/>
    </source>
</evidence>
<evidence type="ECO:0000256" key="2">
    <source>
        <dbReference type="ARBA" id="ARBA00022475"/>
    </source>
</evidence>
<feature type="domain" description="ABC3 transporter permease C-terminal" evidence="8">
    <location>
        <begin position="716"/>
        <end position="824"/>
    </location>
</feature>
<feature type="transmembrane region" description="Helical" evidence="7">
    <location>
        <begin position="431"/>
        <end position="450"/>
    </location>
</feature>
<dbReference type="AlphaFoldDB" id="A0A9D0ZTQ4"/>
<dbReference type="PANTHER" id="PTHR30572">
    <property type="entry name" value="MEMBRANE COMPONENT OF TRANSPORTER-RELATED"/>
    <property type="match status" value="1"/>
</dbReference>
<dbReference type="InterPro" id="IPR003838">
    <property type="entry name" value="ABC3_permease_C"/>
</dbReference>
<dbReference type="GO" id="GO:0005886">
    <property type="term" value="C:plasma membrane"/>
    <property type="evidence" value="ECO:0007669"/>
    <property type="project" value="UniProtKB-SubCell"/>
</dbReference>
<keyword evidence="4 7" id="KW-1133">Transmembrane helix</keyword>
<name>A0A9D0ZTQ4_9FIRM</name>
<feature type="transmembrane region" description="Helical" evidence="7">
    <location>
        <begin position="807"/>
        <end position="828"/>
    </location>
</feature>
<keyword evidence="5 7" id="KW-0472">Membrane</keyword>
<feature type="transmembrane region" description="Helical" evidence="7">
    <location>
        <begin position="21"/>
        <end position="50"/>
    </location>
</feature>
<evidence type="ECO:0000313" key="9">
    <source>
        <dbReference type="EMBL" id="HIQ95589.1"/>
    </source>
</evidence>
<evidence type="ECO:0000256" key="5">
    <source>
        <dbReference type="ARBA" id="ARBA00023136"/>
    </source>
</evidence>
<dbReference type="Pfam" id="PF02687">
    <property type="entry name" value="FtsX"/>
    <property type="match status" value="2"/>
</dbReference>
<keyword evidence="3 7" id="KW-0812">Transmembrane</keyword>
<sequence>MMRVDNKRVVRELAGRDYRGDLLGNALVILAVALTTLLVTVVFVIGGSYYQSLKKRLVATEGIMADIQLPSPTEEQIEKARTLPEIRYAGLRVECAAIEEFQGKEKDIHLFYSDKVCFEEQCIPAYAYFEGSYPEKEDEIALSERSLKALGIEEPEIGMELSLTVSQARGEERIREGVFSLTGFYRDFTEEGSGYVSEALCQKSGVTSTDRWLGYLNVSLKNPIYTDAEISKLQQEIGLEPNQAFNYDMWTFPTFVQNLVSLGSLLLLLFSCGYLFIYNVLYLSINRDVRHFGQLKTIGMTNRQIQSYVKLRMLWNGTAGILLGLGLGILSSNVAVPGLMKYFTSAAYRVELASANPLILLGAALFSGFTVWRGSAAPARIAGKLSPVAALGYQGGSLEKRGKKKREGRMRSPILGMAVDNLFRDRKQTGIILLSFVTALTAFLTVSVLVRGNDPKRSLNASYTYDSRAMVSDAVALLRTDQNPEHFLNEEDIEKLKAIDGVKEVRPLYTEPIRMEYDKAVYDPYFRQLEETAAMAGYYVGYQENPEDGYYLDCRLIAIGEEELEANQDWIEGEFDKEDFLAGKTAILGSSIYASSDCLLNQPLQFTIPGQGVEDSHCIRATAKMKDAEAVRNTMTPYSPSMLPDLLVSESYLRSLVEEPLMEAITIRYEKPFDEEIDDAVREVFADKKSVSVDTKMDSYQEKKASEEEIRLLGNTLGVFLAALALLNFGNMMAVGISNRKREFATLKSIGMTGKQIRELLILEGAGYGTLAFALTVVVGIPISYFIFRGLSVWDHMPYQIPVLVNLAVLLLTYGFCILIPLALYGLGGKDSIVEELREE</sequence>
<dbReference type="EMBL" id="DVFT01000047">
    <property type="protein sequence ID" value="HIQ95589.1"/>
    <property type="molecule type" value="Genomic_DNA"/>
</dbReference>
<evidence type="ECO:0000256" key="6">
    <source>
        <dbReference type="ARBA" id="ARBA00038076"/>
    </source>
</evidence>
<feature type="transmembrane region" description="Helical" evidence="7">
    <location>
        <begin position="717"/>
        <end position="739"/>
    </location>
</feature>
<proteinExistence type="inferred from homology"/>
<feature type="transmembrane region" description="Helical" evidence="7">
    <location>
        <begin position="760"/>
        <end position="787"/>
    </location>
</feature>
<comment type="subcellular location">
    <subcellularLocation>
        <location evidence="1">Cell membrane</location>
        <topology evidence="1">Multi-pass membrane protein</topology>
    </subcellularLocation>
</comment>
<feature type="domain" description="ABC3 transporter permease C-terminal" evidence="8">
    <location>
        <begin position="265"/>
        <end position="382"/>
    </location>
</feature>
<evidence type="ECO:0000259" key="8">
    <source>
        <dbReference type="Pfam" id="PF02687"/>
    </source>
</evidence>
<feature type="transmembrane region" description="Helical" evidence="7">
    <location>
        <begin position="259"/>
        <end position="281"/>
    </location>
</feature>
<evidence type="ECO:0000256" key="1">
    <source>
        <dbReference type="ARBA" id="ARBA00004651"/>
    </source>
</evidence>
<evidence type="ECO:0000256" key="4">
    <source>
        <dbReference type="ARBA" id="ARBA00022989"/>
    </source>
</evidence>
<comment type="caution">
    <text evidence="9">The sequence shown here is derived from an EMBL/GenBank/DDBJ whole genome shotgun (WGS) entry which is preliminary data.</text>
</comment>
<evidence type="ECO:0000256" key="3">
    <source>
        <dbReference type="ARBA" id="ARBA00022692"/>
    </source>
</evidence>